<dbReference type="GO" id="GO:0009103">
    <property type="term" value="P:lipopolysaccharide biosynthetic process"/>
    <property type="evidence" value="ECO:0007669"/>
    <property type="project" value="TreeGrafter"/>
</dbReference>
<dbReference type="Proteomes" id="UP000711995">
    <property type="component" value="Unassembled WGS sequence"/>
</dbReference>
<evidence type="ECO:0000313" key="4">
    <source>
        <dbReference type="EMBL" id="NIZ40615.1"/>
    </source>
</evidence>
<evidence type="ECO:0000256" key="1">
    <source>
        <dbReference type="ARBA" id="ARBA00022679"/>
    </source>
</evidence>
<feature type="domain" description="Glycosyl transferase family 1" evidence="2">
    <location>
        <begin position="169"/>
        <end position="323"/>
    </location>
</feature>
<dbReference type="InterPro" id="IPR001296">
    <property type="entry name" value="Glyco_trans_1"/>
</dbReference>
<feature type="domain" description="Glycosyltransferase subfamily 4-like N-terminal" evidence="3">
    <location>
        <begin position="16"/>
        <end position="163"/>
    </location>
</feature>
<dbReference type="AlphaFoldDB" id="A0A968GA48"/>
<dbReference type="SUPFAM" id="SSF53756">
    <property type="entry name" value="UDP-Glycosyltransferase/glycogen phosphorylase"/>
    <property type="match status" value="1"/>
</dbReference>
<gene>
    <name evidence="4" type="ORF">HCT14_03690</name>
</gene>
<dbReference type="Pfam" id="PF00534">
    <property type="entry name" value="Glycos_transf_1"/>
    <property type="match status" value="1"/>
</dbReference>
<name>A0A968GA48_9SPIO</name>
<dbReference type="Pfam" id="PF13439">
    <property type="entry name" value="Glyco_transf_4"/>
    <property type="match status" value="1"/>
</dbReference>
<dbReference type="EMBL" id="JAATLJ010000001">
    <property type="protein sequence ID" value="NIZ40615.1"/>
    <property type="molecule type" value="Genomic_DNA"/>
</dbReference>
<sequence length="349" mass="40235">MQIIVNARFLCTRATGVQRFAFEISRHLKRIDPSIQFVSPHNIQQDAWADELQAIPIGRLTGHLWEQIDLAGYLRKHPKSILFSPGNTGPIGQKKQLLVLHDVAFLTNPKAFNWRFRKLYQFLIKRLSKRVACILTVSDFSRREILSFYPYLQDKIHVVYNGITRFPRNLSQYVGQPYFLVVGSLDPRKNIPFIIRTYAMLPKENRPLLKIVGGHGKTFKKELFTDIPDDVEFVGQANDYVLARLYKNAKALLFPSIYEGFGLPPIEAMSFGTPCLVSDISVLHEVLQDAAIFLDPHDSDVWIEAMQNILSDKELRHELREEGLRQSQRFSWETSAKQVYQHLKGVMIP</sequence>
<keyword evidence="1" id="KW-0808">Transferase</keyword>
<dbReference type="PANTHER" id="PTHR46401">
    <property type="entry name" value="GLYCOSYLTRANSFERASE WBBK-RELATED"/>
    <property type="match status" value="1"/>
</dbReference>
<evidence type="ECO:0000313" key="5">
    <source>
        <dbReference type="Proteomes" id="UP000711995"/>
    </source>
</evidence>
<dbReference type="RefSeq" id="WP_167700205.1">
    <property type="nucleotide sequence ID" value="NZ_CP118174.1"/>
</dbReference>
<dbReference type="PANTHER" id="PTHR46401:SF2">
    <property type="entry name" value="GLYCOSYLTRANSFERASE WBBK-RELATED"/>
    <property type="match status" value="1"/>
</dbReference>
<protein>
    <submittedName>
        <fullName evidence="4">Glycosyltransferase family 4 protein</fullName>
    </submittedName>
</protein>
<dbReference type="InterPro" id="IPR028098">
    <property type="entry name" value="Glyco_trans_4-like_N"/>
</dbReference>
<organism evidence="4 5">
    <name type="scientific">Entomospira entomophila</name>
    <dbReference type="NCBI Taxonomy" id="2719988"/>
    <lineage>
        <taxon>Bacteria</taxon>
        <taxon>Pseudomonadati</taxon>
        <taxon>Spirochaetota</taxon>
        <taxon>Spirochaetia</taxon>
        <taxon>Spirochaetales</taxon>
        <taxon>Spirochaetaceae</taxon>
        <taxon>Entomospira</taxon>
    </lineage>
</organism>
<proteinExistence type="predicted"/>
<evidence type="ECO:0000259" key="2">
    <source>
        <dbReference type="Pfam" id="PF00534"/>
    </source>
</evidence>
<keyword evidence="5" id="KW-1185">Reference proteome</keyword>
<dbReference type="CDD" id="cd03809">
    <property type="entry name" value="GT4_MtfB-like"/>
    <property type="match status" value="1"/>
</dbReference>
<dbReference type="GO" id="GO:0016757">
    <property type="term" value="F:glycosyltransferase activity"/>
    <property type="evidence" value="ECO:0007669"/>
    <property type="project" value="InterPro"/>
</dbReference>
<comment type="caution">
    <text evidence="4">The sequence shown here is derived from an EMBL/GenBank/DDBJ whole genome shotgun (WGS) entry which is preliminary data.</text>
</comment>
<reference evidence="4 5" key="1">
    <citation type="submission" date="2020-03" db="EMBL/GenBank/DDBJ databases">
        <title>Spirochaetal bacteria isolated from arthropods constitute a novel genus Entomospira genus novum within the order Spirochaetales.</title>
        <authorList>
            <person name="Grana-Miraglia L."/>
            <person name="Sikutova S."/>
            <person name="Fingerle V."/>
            <person name="Sing A."/>
            <person name="Castillo-Ramirez S."/>
            <person name="Margos G."/>
            <person name="Rudolf I."/>
        </authorList>
    </citation>
    <scope>NUCLEOTIDE SEQUENCE [LARGE SCALE GENOMIC DNA]</scope>
    <source>
        <strain evidence="4 5">BR193</strain>
    </source>
</reference>
<evidence type="ECO:0000259" key="3">
    <source>
        <dbReference type="Pfam" id="PF13439"/>
    </source>
</evidence>
<dbReference type="Gene3D" id="3.40.50.2000">
    <property type="entry name" value="Glycogen Phosphorylase B"/>
    <property type="match status" value="2"/>
</dbReference>
<accession>A0A968GA48</accession>